<evidence type="ECO:0000313" key="2">
    <source>
        <dbReference type="Proteomes" id="UP000799771"/>
    </source>
</evidence>
<sequence length="74" mass="8827">MKRLRYEGSTLRSRDVEYQARVRKLFEKNTLPRLLDGTLTHYLERVFRWEDVVEAHGLMESNATMGKIVCVINW</sequence>
<dbReference type="RefSeq" id="XP_033522475.1">
    <property type="nucleotide sequence ID" value="XM_033673225.1"/>
</dbReference>
<dbReference type="Pfam" id="PF13602">
    <property type="entry name" value="ADH_zinc_N_2"/>
    <property type="match status" value="1"/>
</dbReference>
<gene>
    <name evidence="1" type="ORF">P153DRAFT_47964</name>
</gene>
<proteinExistence type="predicted"/>
<keyword evidence="2" id="KW-1185">Reference proteome</keyword>
<name>A0A6A6A961_9PLEO</name>
<reference evidence="1" key="1">
    <citation type="journal article" date="2020" name="Stud. Mycol.">
        <title>101 Dothideomycetes genomes: a test case for predicting lifestyles and emergence of pathogens.</title>
        <authorList>
            <person name="Haridas S."/>
            <person name="Albert R."/>
            <person name="Binder M."/>
            <person name="Bloem J."/>
            <person name="Labutti K."/>
            <person name="Salamov A."/>
            <person name="Andreopoulos B."/>
            <person name="Baker S."/>
            <person name="Barry K."/>
            <person name="Bills G."/>
            <person name="Bluhm B."/>
            <person name="Cannon C."/>
            <person name="Castanera R."/>
            <person name="Culley D."/>
            <person name="Daum C."/>
            <person name="Ezra D."/>
            <person name="Gonzalez J."/>
            <person name="Henrissat B."/>
            <person name="Kuo A."/>
            <person name="Liang C."/>
            <person name="Lipzen A."/>
            <person name="Lutzoni F."/>
            <person name="Magnuson J."/>
            <person name="Mondo S."/>
            <person name="Nolan M."/>
            <person name="Ohm R."/>
            <person name="Pangilinan J."/>
            <person name="Park H.-J."/>
            <person name="Ramirez L."/>
            <person name="Alfaro M."/>
            <person name="Sun H."/>
            <person name="Tritt A."/>
            <person name="Yoshinaga Y."/>
            <person name="Zwiers L.-H."/>
            <person name="Turgeon B."/>
            <person name="Goodwin S."/>
            <person name="Spatafora J."/>
            <person name="Crous P."/>
            <person name="Grigoriev I."/>
        </authorList>
    </citation>
    <scope>NUCLEOTIDE SEQUENCE</scope>
    <source>
        <strain evidence="1">CBS 119687</strain>
    </source>
</reference>
<evidence type="ECO:0000313" key="1">
    <source>
        <dbReference type="EMBL" id="KAF2128086.1"/>
    </source>
</evidence>
<dbReference type="AlphaFoldDB" id="A0A6A6A961"/>
<accession>A0A6A6A961</accession>
<dbReference type="Proteomes" id="UP000799771">
    <property type="component" value="Unassembled WGS sequence"/>
</dbReference>
<dbReference type="GeneID" id="54413657"/>
<protein>
    <submittedName>
        <fullName evidence="1">Uncharacterized protein</fullName>
    </submittedName>
</protein>
<dbReference type="EMBL" id="ML977509">
    <property type="protein sequence ID" value="KAF2128086.1"/>
    <property type="molecule type" value="Genomic_DNA"/>
</dbReference>
<dbReference type="Gene3D" id="3.90.180.10">
    <property type="entry name" value="Medium-chain alcohol dehydrogenases, catalytic domain"/>
    <property type="match status" value="1"/>
</dbReference>
<dbReference type="OrthoDB" id="203908at2759"/>
<organism evidence="1 2">
    <name type="scientific">Dothidotthia symphoricarpi CBS 119687</name>
    <dbReference type="NCBI Taxonomy" id="1392245"/>
    <lineage>
        <taxon>Eukaryota</taxon>
        <taxon>Fungi</taxon>
        <taxon>Dikarya</taxon>
        <taxon>Ascomycota</taxon>
        <taxon>Pezizomycotina</taxon>
        <taxon>Dothideomycetes</taxon>
        <taxon>Pleosporomycetidae</taxon>
        <taxon>Pleosporales</taxon>
        <taxon>Dothidotthiaceae</taxon>
        <taxon>Dothidotthia</taxon>
    </lineage>
</organism>